<dbReference type="PANTHER" id="PTHR43776">
    <property type="entry name" value="TRANSPORT ATP-BINDING PROTEIN"/>
    <property type="match status" value="1"/>
</dbReference>
<evidence type="ECO:0000256" key="3">
    <source>
        <dbReference type="ARBA" id="ARBA00022840"/>
    </source>
</evidence>
<dbReference type="NCBIfam" id="TIGR01727">
    <property type="entry name" value="oligo_HPY"/>
    <property type="match status" value="1"/>
</dbReference>
<feature type="domain" description="ABC transporter" evidence="4">
    <location>
        <begin position="9"/>
        <end position="254"/>
    </location>
</feature>
<reference evidence="5 6" key="1">
    <citation type="submission" date="2020-03" db="EMBL/GenBank/DDBJ databases">
        <title>WGS of the type strain of Planosporangium spp.</title>
        <authorList>
            <person name="Thawai C."/>
        </authorList>
    </citation>
    <scope>NUCLEOTIDE SEQUENCE [LARGE SCALE GENOMIC DNA]</scope>
    <source>
        <strain evidence="5 6">TBRC 5610</strain>
    </source>
</reference>
<evidence type="ECO:0000256" key="1">
    <source>
        <dbReference type="ARBA" id="ARBA00022448"/>
    </source>
</evidence>
<evidence type="ECO:0000313" key="5">
    <source>
        <dbReference type="EMBL" id="NJC73242.1"/>
    </source>
</evidence>
<dbReference type="InterPro" id="IPR017871">
    <property type="entry name" value="ABC_transporter-like_CS"/>
</dbReference>
<dbReference type="InterPro" id="IPR050319">
    <property type="entry name" value="ABC_transp_ATP-bind"/>
</dbReference>
<keyword evidence="6" id="KW-1185">Reference proteome</keyword>
<dbReference type="GO" id="GO:0005524">
    <property type="term" value="F:ATP binding"/>
    <property type="evidence" value="ECO:0007669"/>
    <property type="project" value="UniProtKB-KW"/>
</dbReference>
<evidence type="ECO:0000259" key="4">
    <source>
        <dbReference type="PROSITE" id="PS50893"/>
    </source>
</evidence>
<dbReference type="SMART" id="SM00382">
    <property type="entry name" value="AAA"/>
    <property type="match status" value="1"/>
</dbReference>
<evidence type="ECO:0000313" key="6">
    <source>
        <dbReference type="Proteomes" id="UP000722989"/>
    </source>
</evidence>
<dbReference type="PROSITE" id="PS50893">
    <property type="entry name" value="ABC_TRANSPORTER_2"/>
    <property type="match status" value="1"/>
</dbReference>
<comment type="caution">
    <text evidence="5">The sequence shown here is derived from an EMBL/GenBank/DDBJ whole genome shotgun (WGS) entry which is preliminary data.</text>
</comment>
<dbReference type="SUPFAM" id="SSF52540">
    <property type="entry name" value="P-loop containing nucleoside triphosphate hydrolases"/>
    <property type="match status" value="1"/>
</dbReference>
<dbReference type="EMBL" id="JAATVY010000027">
    <property type="protein sequence ID" value="NJC73242.1"/>
    <property type="molecule type" value="Genomic_DNA"/>
</dbReference>
<dbReference type="InterPro" id="IPR013563">
    <property type="entry name" value="Oligopep_ABC_C"/>
</dbReference>
<dbReference type="Gene3D" id="3.40.50.300">
    <property type="entry name" value="P-loop containing nucleotide triphosphate hydrolases"/>
    <property type="match status" value="1"/>
</dbReference>
<sequence length="333" mass="36087">MTDDQRELLRIENVVTAYGRGAGVRAVDDVSLTLRKGELLAVIGESGSGKSTLALTALRLLEPRSGRVFFGGEDITHATQRALKPTRRRMQVVFQDPYESLDRRFRVRQIIEEPLLVHGLGANRAERLERVHAALERTGLSPAPLFANRFPHQLSGGQRQRVAIAASLVLEPELLIADEPVSMLDVSARAGVLSLLDGLRRDGDMAVLMITHDLAVAAHYADRIAVMYLGRVVEEGPAHKVVRSPVHPYTRALLSVVPPKDPLAPFHPQLLEGEIPPLTAVPAGCRFASRCPDVAPVCATVDPPLMDIGGRHSVACTRATRQAATPAHQGAAE</sequence>
<dbReference type="Proteomes" id="UP000722989">
    <property type="component" value="Unassembled WGS sequence"/>
</dbReference>
<dbReference type="PROSITE" id="PS00211">
    <property type="entry name" value="ABC_TRANSPORTER_1"/>
    <property type="match status" value="1"/>
</dbReference>
<organism evidence="5 6">
    <name type="scientific">Planosporangium thailandense</name>
    <dbReference type="NCBI Taxonomy" id="765197"/>
    <lineage>
        <taxon>Bacteria</taxon>
        <taxon>Bacillati</taxon>
        <taxon>Actinomycetota</taxon>
        <taxon>Actinomycetes</taxon>
        <taxon>Micromonosporales</taxon>
        <taxon>Micromonosporaceae</taxon>
        <taxon>Planosporangium</taxon>
    </lineage>
</organism>
<dbReference type="CDD" id="cd03257">
    <property type="entry name" value="ABC_NikE_OppD_transporters"/>
    <property type="match status" value="1"/>
</dbReference>
<proteinExistence type="predicted"/>
<gene>
    <name evidence="5" type="ORF">HC031_26500</name>
</gene>
<dbReference type="InterPro" id="IPR027417">
    <property type="entry name" value="P-loop_NTPase"/>
</dbReference>
<protein>
    <submittedName>
        <fullName evidence="5">ABC transporter ATP-binding protein</fullName>
    </submittedName>
</protein>
<dbReference type="Pfam" id="PF00005">
    <property type="entry name" value="ABC_tran"/>
    <property type="match status" value="1"/>
</dbReference>
<keyword evidence="1" id="KW-0813">Transport</keyword>
<keyword evidence="3 5" id="KW-0067">ATP-binding</keyword>
<dbReference type="InterPro" id="IPR003439">
    <property type="entry name" value="ABC_transporter-like_ATP-bd"/>
</dbReference>
<evidence type="ECO:0000256" key="2">
    <source>
        <dbReference type="ARBA" id="ARBA00022741"/>
    </source>
</evidence>
<dbReference type="RefSeq" id="WP_167928150.1">
    <property type="nucleotide sequence ID" value="NZ_JAATVY010000027.1"/>
</dbReference>
<accession>A0ABX0Y751</accession>
<dbReference type="Pfam" id="PF08352">
    <property type="entry name" value="oligo_HPY"/>
    <property type="match status" value="1"/>
</dbReference>
<dbReference type="InterPro" id="IPR003593">
    <property type="entry name" value="AAA+_ATPase"/>
</dbReference>
<name>A0ABX0Y751_9ACTN</name>
<keyword evidence="2" id="KW-0547">Nucleotide-binding</keyword>